<dbReference type="OrthoDB" id="9765104at2"/>
<dbReference type="PROSITE" id="PS00149">
    <property type="entry name" value="SULFATASE_2"/>
    <property type="match status" value="1"/>
</dbReference>
<evidence type="ECO:0000256" key="4">
    <source>
        <dbReference type="ARBA" id="ARBA00022729"/>
    </source>
</evidence>
<evidence type="ECO:0000313" key="10">
    <source>
        <dbReference type="EMBL" id="EDM25396.1"/>
    </source>
</evidence>
<keyword evidence="4 8" id="KW-0732">Signal</keyword>
<comment type="caution">
    <text evidence="10">The sequence shown here is derived from an EMBL/GenBank/DDBJ whole genome shotgun (WGS) entry which is preliminary data.</text>
</comment>
<organism evidence="10 11">
    <name type="scientific">Lentisphaera araneosa HTCC2155</name>
    <dbReference type="NCBI Taxonomy" id="313628"/>
    <lineage>
        <taxon>Bacteria</taxon>
        <taxon>Pseudomonadati</taxon>
        <taxon>Lentisphaerota</taxon>
        <taxon>Lentisphaeria</taxon>
        <taxon>Lentisphaerales</taxon>
        <taxon>Lentisphaeraceae</taxon>
        <taxon>Lentisphaera</taxon>
    </lineage>
</organism>
<comment type="similarity">
    <text evidence="2">Belongs to the sulfatase family.</text>
</comment>
<dbReference type="STRING" id="313628.LNTAR_09691"/>
<dbReference type="InterPro" id="IPR000917">
    <property type="entry name" value="Sulfatase_N"/>
</dbReference>
<evidence type="ECO:0000256" key="1">
    <source>
        <dbReference type="ARBA" id="ARBA00001913"/>
    </source>
</evidence>
<keyword evidence="3" id="KW-0479">Metal-binding</keyword>
<evidence type="ECO:0000256" key="8">
    <source>
        <dbReference type="SAM" id="SignalP"/>
    </source>
</evidence>
<dbReference type="InterPro" id="IPR024607">
    <property type="entry name" value="Sulfatase_CS"/>
</dbReference>
<feature type="compositionally biased region" description="Basic and acidic residues" evidence="7">
    <location>
        <begin position="503"/>
        <end position="517"/>
    </location>
</feature>
<name>A6DSF1_9BACT</name>
<dbReference type="EMBL" id="ABCK01000030">
    <property type="protein sequence ID" value="EDM25396.1"/>
    <property type="molecule type" value="Genomic_DNA"/>
</dbReference>
<evidence type="ECO:0000256" key="2">
    <source>
        <dbReference type="ARBA" id="ARBA00008779"/>
    </source>
</evidence>
<dbReference type="InterPro" id="IPR050738">
    <property type="entry name" value="Sulfatase"/>
</dbReference>
<feature type="region of interest" description="Disordered" evidence="7">
    <location>
        <begin position="491"/>
        <end position="517"/>
    </location>
</feature>
<keyword evidence="5" id="KW-0378">Hydrolase</keyword>
<feature type="chain" id="PRO_5002694718" evidence="8">
    <location>
        <begin position="22"/>
        <end position="517"/>
    </location>
</feature>
<dbReference type="SUPFAM" id="SSF53649">
    <property type="entry name" value="Alkaline phosphatase-like"/>
    <property type="match status" value="1"/>
</dbReference>
<feature type="signal peptide" evidence="8">
    <location>
        <begin position="1"/>
        <end position="21"/>
    </location>
</feature>
<dbReference type="AlphaFoldDB" id="A6DSF1"/>
<keyword evidence="11" id="KW-1185">Reference proteome</keyword>
<evidence type="ECO:0000256" key="5">
    <source>
        <dbReference type="ARBA" id="ARBA00022801"/>
    </source>
</evidence>
<dbReference type="Gene3D" id="3.40.720.10">
    <property type="entry name" value="Alkaline Phosphatase, subunit A"/>
    <property type="match status" value="1"/>
</dbReference>
<dbReference type="InterPro" id="IPR017850">
    <property type="entry name" value="Alkaline_phosphatase_core_sf"/>
</dbReference>
<dbReference type="RefSeq" id="WP_007280760.1">
    <property type="nucleotide sequence ID" value="NZ_ABCK01000030.1"/>
</dbReference>
<keyword evidence="6" id="KW-0106">Calcium</keyword>
<evidence type="ECO:0000313" key="11">
    <source>
        <dbReference type="Proteomes" id="UP000004947"/>
    </source>
</evidence>
<protein>
    <submittedName>
        <fullName evidence="10">N-acetyl-galactosamine-6-sulfatase (GALNS)</fullName>
    </submittedName>
</protein>
<feature type="domain" description="Sulfatase N-terminal" evidence="9">
    <location>
        <begin position="25"/>
        <end position="355"/>
    </location>
</feature>
<dbReference type="GO" id="GO:0046872">
    <property type="term" value="F:metal ion binding"/>
    <property type="evidence" value="ECO:0007669"/>
    <property type="project" value="UniProtKB-KW"/>
</dbReference>
<dbReference type="Pfam" id="PF00884">
    <property type="entry name" value="Sulfatase"/>
    <property type="match status" value="1"/>
</dbReference>
<dbReference type="PANTHER" id="PTHR42693">
    <property type="entry name" value="ARYLSULFATASE FAMILY MEMBER"/>
    <property type="match status" value="1"/>
</dbReference>
<comment type="cofactor">
    <cofactor evidence="1">
        <name>Ca(2+)</name>
        <dbReference type="ChEBI" id="CHEBI:29108"/>
    </cofactor>
</comment>
<dbReference type="CDD" id="cd16144">
    <property type="entry name" value="ARS_like"/>
    <property type="match status" value="1"/>
</dbReference>
<dbReference type="Gene3D" id="3.30.1120.10">
    <property type="match status" value="1"/>
</dbReference>
<proteinExistence type="inferred from homology"/>
<dbReference type="Proteomes" id="UP000004947">
    <property type="component" value="Unassembled WGS sequence"/>
</dbReference>
<feature type="region of interest" description="Disordered" evidence="7">
    <location>
        <begin position="170"/>
        <end position="194"/>
    </location>
</feature>
<dbReference type="GO" id="GO:0004065">
    <property type="term" value="F:arylsulfatase activity"/>
    <property type="evidence" value="ECO:0007669"/>
    <property type="project" value="TreeGrafter"/>
</dbReference>
<sequence>MNKVLKFLFTHLILGSTFLIAQDKPNFIFILVDDMPWFGTSVEQMEGESASKMTYRRTPNIASIAENGMTFSNAYAAAGMCAPSRSSIQSGVSPAKTLFSGNGGFGEKSPKEVEYPLSKKNEKCLLIEPTPLGNINTKYPTIGTYLKNQGYATAHIGKWHIYGGGPEKHGYDVSSGETSNDEGSPKNITDPNDPKRIFSITKNSIKFIEKQTNKEKPFFIQVSHYAEHSAQMSLPETLASYENDPAIKKIKDKKFKKEVITHGAAVTDMDTSIGMIIDKLKELNILDNTYVIFTSDNGKGLLHDKRILRGSKWSLWEGGIRVPFMIMGPGIEAKSRCSENIIGYDMLPTIYELAGGNTEDMPNVDGESIAPLLTQDESTSFPANRALYFHYPHYRNNTPQSMIIKGDFKLFRFYEIPDQPYLFKLKNDISEEVNLASQMPEKVQELQKNLDEYLESSKAYLPKPNTALAEAVEPVNVDKLFPPLSTMGKFDQETVKKSRKTEKKNEKSKTAKQEVES</sequence>
<dbReference type="PANTHER" id="PTHR42693:SF42">
    <property type="entry name" value="ARYLSULFATASE G"/>
    <property type="match status" value="1"/>
</dbReference>
<evidence type="ECO:0000256" key="7">
    <source>
        <dbReference type="SAM" id="MobiDB-lite"/>
    </source>
</evidence>
<evidence type="ECO:0000259" key="9">
    <source>
        <dbReference type="Pfam" id="PF00884"/>
    </source>
</evidence>
<evidence type="ECO:0000256" key="3">
    <source>
        <dbReference type="ARBA" id="ARBA00022723"/>
    </source>
</evidence>
<dbReference type="eggNOG" id="COG3119">
    <property type="taxonomic scope" value="Bacteria"/>
</dbReference>
<gene>
    <name evidence="10" type="ORF">LNTAR_09691</name>
</gene>
<evidence type="ECO:0000256" key="6">
    <source>
        <dbReference type="ARBA" id="ARBA00022837"/>
    </source>
</evidence>
<reference evidence="10 11" key="1">
    <citation type="journal article" date="2010" name="J. Bacteriol.">
        <title>Genome sequence of Lentisphaera araneosa HTCC2155T, the type species of the order Lentisphaerales in the phylum Lentisphaerae.</title>
        <authorList>
            <person name="Thrash J.C."/>
            <person name="Cho J.C."/>
            <person name="Vergin K.L."/>
            <person name="Morris R.M."/>
            <person name="Giovannoni S.J."/>
        </authorList>
    </citation>
    <scope>NUCLEOTIDE SEQUENCE [LARGE SCALE GENOMIC DNA]</scope>
    <source>
        <strain evidence="10 11">HTCC2155</strain>
    </source>
</reference>
<feature type="compositionally biased region" description="Polar residues" evidence="7">
    <location>
        <begin position="175"/>
        <end position="190"/>
    </location>
</feature>
<accession>A6DSF1</accession>